<protein>
    <submittedName>
        <fullName evidence="3">DUF2235 domain-containing protein</fullName>
    </submittedName>
</protein>
<evidence type="ECO:0000313" key="4">
    <source>
        <dbReference type="Proteomes" id="UP001593940"/>
    </source>
</evidence>
<dbReference type="Proteomes" id="UP001593940">
    <property type="component" value="Unassembled WGS sequence"/>
</dbReference>
<reference evidence="3 4" key="1">
    <citation type="submission" date="2024-09" db="EMBL/GenBank/DDBJ databases">
        <title>Nodulacao em especies de Leguminosae Basais da Amazonia e Caracterizacao dos Rizobios e Bacterias Associadas aos Nodulos.</title>
        <authorList>
            <person name="Jambeiro I.C.A."/>
            <person name="Lopes I.S."/>
            <person name="Aguiar E.R.G.R."/>
            <person name="Santos A.F.J."/>
            <person name="Dos Santos J.M.F."/>
            <person name="Gross E."/>
        </authorList>
    </citation>
    <scope>NUCLEOTIDE SEQUENCE [LARGE SCALE GENOMIC DNA]</scope>
    <source>
        <strain evidence="3 4">BRUESC1165</strain>
    </source>
</reference>
<accession>A0ABV6YHQ7</accession>
<keyword evidence="1" id="KW-0472">Membrane</keyword>
<keyword evidence="4" id="KW-1185">Reference proteome</keyword>
<name>A0ABV6YHQ7_9HYPH</name>
<dbReference type="PANTHER" id="PTHR33840">
    <property type="match status" value="1"/>
</dbReference>
<comment type="caution">
    <text evidence="3">The sequence shown here is derived from an EMBL/GenBank/DDBJ whole genome shotgun (WGS) entry which is preliminary data.</text>
</comment>
<feature type="transmembrane region" description="Helical" evidence="1">
    <location>
        <begin position="240"/>
        <end position="260"/>
    </location>
</feature>
<dbReference type="Pfam" id="PF09994">
    <property type="entry name" value="T6SS_Tle1-like_cat"/>
    <property type="match status" value="2"/>
</dbReference>
<keyword evidence="1" id="KW-0812">Transmembrane</keyword>
<dbReference type="PANTHER" id="PTHR33840:SF1">
    <property type="entry name" value="TLE1 PHOSPHOLIPASE DOMAIN-CONTAINING PROTEIN"/>
    <property type="match status" value="1"/>
</dbReference>
<dbReference type="EMBL" id="JBHOMY010000127">
    <property type="protein sequence ID" value="MFC1460813.1"/>
    <property type="molecule type" value="Genomic_DNA"/>
</dbReference>
<gene>
    <name evidence="3" type="ORF">ACETIH_29665</name>
</gene>
<feature type="domain" description="T6SS Phospholipase effector Tle1-like catalytic" evidence="2">
    <location>
        <begin position="280"/>
        <end position="363"/>
    </location>
</feature>
<organism evidence="3 4">
    <name type="scientific">Microvirga arabica</name>
    <dbReference type="NCBI Taxonomy" id="1128671"/>
    <lineage>
        <taxon>Bacteria</taxon>
        <taxon>Pseudomonadati</taxon>
        <taxon>Pseudomonadota</taxon>
        <taxon>Alphaproteobacteria</taxon>
        <taxon>Hyphomicrobiales</taxon>
        <taxon>Methylobacteriaceae</taxon>
        <taxon>Microvirga</taxon>
    </lineage>
</organism>
<evidence type="ECO:0000256" key="1">
    <source>
        <dbReference type="SAM" id="Phobius"/>
    </source>
</evidence>
<dbReference type="InterPro" id="IPR018712">
    <property type="entry name" value="Tle1-like_cat"/>
</dbReference>
<feature type="transmembrane region" description="Helical" evidence="1">
    <location>
        <begin position="212"/>
        <end position="234"/>
    </location>
</feature>
<keyword evidence="1" id="KW-1133">Transmembrane helix</keyword>
<proteinExistence type="predicted"/>
<evidence type="ECO:0000259" key="2">
    <source>
        <dbReference type="Pfam" id="PF09994"/>
    </source>
</evidence>
<evidence type="ECO:0000313" key="3">
    <source>
        <dbReference type="EMBL" id="MFC1460813.1"/>
    </source>
</evidence>
<dbReference type="RefSeq" id="WP_377031938.1">
    <property type="nucleotide sequence ID" value="NZ_JBHOMY010000127.1"/>
</dbReference>
<sequence>MAGKNILIFSDGTGQAGGLLPDERRSNIYKLFRATRIGPDSSIDPSEQLAFYDPGLGTQALGSTTPVRIWRWVYNKVSQAMGLGLTANIIDCYAAILTLWEPGDRIYLFGFSRGAYTVRCLGAVLGLCGVPTTMKDGTPLRRDPKSTRAIADEAVKTIYQHVSSPKDEAYLDQRRALAARFRAQHGSDAAGKANAIPYFIGVFDTVAALGSYGLMALLCLGAIAVMAAIAGLLSLLASTFWVWSGLLAAAALFLAVAGFLRTYVKYAVGLEGYTFWETLHVTHLKMKFYDNQLNPDVLYAKHALSIDENRADFARVPWTNEDMDNEGGRFEQVWFAGNHSDVGGSYPENESRLSDIALEWMVEAAQAVPHGIRIDPDVLQLYPSSAGPQHDECKTGRFGHLWEKGRRDVPEDAVLHPSVKERFEHGFVLHYDEMKPYRPENLRRHQDVRHYYDRPVAV</sequence>
<feature type="domain" description="T6SS Phospholipase effector Tle1-like catalytic" evidence="2">
    <location>
        <begin position="4"/>
        <end position="212"/>
    </location>
</feature>